<keyword evidence="2" id="KW-1185">Reference proteome</keyword>
<evidence type="ECO:0000313" key="2">
    <source>
        <dbReference type="Proteomes" id="UP000252479"/>
    </source>
</evidence>
<dbReference type="EMBL" id="QPGL01000001">
    <property type="protein sequence ID" value="RCS73550.1"/>
    <property type="molecule type" value="Genomic_DNA"/>
</dbReference>
<dbReference type="RefSeq" id="WP_086959888.1">
    <property type="nucleotide sequence ID" value="NZ_FUKS01000022.1"/>
</dbReference>
<dbReference type="GeneID" id="303188854"/>
<protein>
    <submittedName>
        <fullName evidence="1">Uncharacterized protein</fullName>
    </submittedName>
</protein>
<name>A0A368LNQ8_9VIBR</name>
<reference evidence="1 2" key="1">
    <citation type="journal article" date="2017" name="Elife">
        <title>Extensive horizontal gene transfer in cheese-associated bacteria.</title>
        <authorList>
            <person name="Bonham K.S."/>
            <person name="Wolfe B.E."/>
            <person name="Dutton R.J."/>
        </authorList>
    </citation>
    <scope>NUCLEOTIDE SEQUENCE [LARGE SCALE GENOMIC DNA]</scope>
    <source>
        <strain evidence="1 2">JB196</strain>
    </source>
</reference>
<sequence>MNKKKCLYTSSVIQSVANNYERFIIQSADIDHQGLYLHNDKIYALVPNLSDLLKEELIERYEKVRVVGMPRPEFCGDVDKSAERIPLNDTWKKICLHGHPFTAPEAANELNIHLPEKYHPFHFDFKLATNIFELKLRFEPNEDETHELKILLASLGYDDYELVVTVDKAIPEYPSEGKAVRKTLGYDPNSLLLKAKSFLPKSYSKVVLDKYQEDQDFWVDNRTKVFSDLEFSQSEFIPTSILKSTSCFVDASVFSRQNIREYLALYKTVIIALPFNDNPKLSVDFYQMFSINRFELQELVKRQRLKFTITQNIKRYSIELITMILDVDPSAIVFPRALASSTIIGMRNRSGILGHTLTTEQQFHFLRVLKQEGSEAALKLANSVSNSWQGMEYLVNKLGPTGISYVGMGQFMSNMYAPEETSMLGWLTASYEYSLGLGAHYVPYDDPNHPEWLKACEYIGGCYAGFQKQNPILKEAEIGILLNKVYSINNDMDVLELDRVFSGREIPFATDILDRFSNLTEEELSLKLMELRTEIGKLEANQKRLSKWDLTGFLGGTAALAFNQPFVSILVWGMMVAPRLLSHTHPHLEVFNRLSAINNRTCRDVVLIKRSRDQVSSVVS</sequence>
<dbReference type="AlphaFoldDB" id="A0A368LNQ8"/>
<proteinExistence type="predicted"/>
<evidence type="ECO:0000313" key="1">
    <source>
        <dbReference type="EMBL" id="RCS73550.1"/>
    </source>
</evidence>
<dbReference type="Proteomes" id="UP000252479">
    <property type="component" value="Unassembled WGS sequence"/>
</dbReference>
<gene>
    <name evidence="1" type="ORF">CIK83_07980</name>
</gene>
<accession>A0A368LNQ8</accession>
<organism evidence="1 2">
    <name type="scientific">Vibrio casei</name>
    <dbReference type="NCBI Taxonomy" id="673372"/>
    <lineage>
        <taxon>Bacteria</taxon>
        <taxon>Pseudomonadati</taxon>
        <taxon>Pseudomonadota</taxon>
        <taxon>Gammaproteobacteria</taxon>
        <taxon>Vibrionales</taxon>
        <taxon>Vibrionaceae</taxon>
        <taxon>Vibrio</taxon>
    </lineage>
</organism>
<comment type="caution">
    <text evidence="1">The sequence shown here is derived from an EMBL/GenBank/DDBJ whole genome shotgun (WGS) entry which is preliminary data.</text>
</comment>